<feature type="DNA-binding region" description="H-T-H motif" evidence="4">
    <location>
        <begin position="33"/>
        <end position="52"/>
    </location>
</feature>
<dbReference type="AlphaFoldDB" id="A0A150IMV4"/>
<accession>A0A150J0H7</accession>
<dbReference type="InterPro" id="IPR001647">
    <property type="entry name" value="HTH_TetR"/>
</dbReference>
<protein>
    <submittedName>
        <fullName evidence="6">DNA-binding transcriptional repressor AcrR</fullName>
    </submittedName>
</protein>
<evidence type="ECO:0000313" key="8">
    <source>
        <dbReference type="EMBL" id="KYC50635.1"/>
    </source>
</evidence>
<dbReference type="EMBL" id="LNGE01000001">
    <property type="protein sequence ID" value="KYC46340.1"/>
    <property type="molecule type" value="Genomic_DNA"/>
</dbReference>
<evidence type="ECO:0000259" key="5">
    <source>
        <dbReference type="PROSITE" id="PS50977"/>
    </source>
</evidence>
<keyword evidence="1" id="KW-0805">Transcription regulation</keyword>
<dbReference type="PRINTS" id="PR00455">
    <property type="entry name" value="HTHTETR"/>
</dbReference>
<evidence type="ECO:0000313" key="9">
    <source>
        <dbReference type="Proteomes" id="UP000091929"/>
    </source>
</evidence>
<dbReference type="Proteomes" id="UP000091929">
    <property type="component" value="Unassembled WGS sequence"/>
</dbReference>
<comment type="caution">
    <text evidence="6">The sequence shown here is derived from an EMBL/GenBank/DDBJ whole genome shotgun (WGS) entry which is preliminary data.</text>
</comment>
<evidence type="ECO:0000313" key="6">
    <source>
        <dbReference type="EMBL" id="KYC46340.1"/>
    </source>
</evidence>
<accession>A0A150IT27</accession>
<name>A0A150IMV4_9EURY</name>
<dbReference type="SUPFAM" id="SSF46689">
    <property type="entry name" value="Homeodomain-like"/>
    <property type="match status" value="1"/>
</dbReference>
<feature type="domain" description="HTH tetR-type" evidence="5">
    <location>
        <begin position="10"/>
        <end position="70"/>
    </location>
</feature>
<dbReference type="GO" id="GO:0003677">
    <property type="term" value="F:DNA binding"/>
    <property type="evidence" value="ECO:0007669"/>
    <property type="project" value="UniProtKB-UniRule"/>
</dbReference>
<proteinExistence type="predicted"/>
<evidence type="ECO:0000256" key="4">
    <source>
        <dbReference type="PROSITE-ProRule" id="PRU00335"/>
    </source>
</evidence>
<evidence type="ECO:0000256" key="1">
    <source>
        <dbReference type="ARBA" id="ARBA00023015"/>
    </source>
</evidence>
<dbReference type="EMBL" id="LNJC01000010">
    <property type="protein sequence ID" value="KYC50635.1"/>
    <property type="molecule type" value="Genomic_DNA"/>
</dbReference>
<dbReference type="Proteomes" id="UP000092403">
    <property type="component" value="Unassembled WGS sequence"/>
</dbReference>
<dbReference type="Gene3D" id="1.10.357.10">
    <property type="entry name" value="Tetracycline Repressor, domain 2"/>
    <property type="match status" value="1"/>
</dbReference>
<keyword evidence="2 4" id="KW-0238">DNA-binding</keyword>
<accession>A0A150IMV4</accession>
<sequence length="212" mass="24716">MPKVFPDYREEAKNRVIKESVKFFSEKGYHKTKMAEIADSLGVSKGAIYQYFTSKEELFLEVLKYYIEYTQKELISFLNQSTPEDLSTEEFFDIMFNIEQSQSVETLTILDRLFPPLDFNLAISELVKSNPSMKEEMTKYYMDSINIMTKYFEDYKKKGAIKKNIDTYSLSMGITSLQDGLMAAMQMGIEISEIRKTWKEITKMILKSALSE</sequence>
<evidence type="ECO:0000256" key="2">
    <source>
        <dbReference type="ARBA" id="ARBA00023125"/>
    </source>
</evidence>
<dbReference type="InterPro" id="IPR009057">
    <property type="entry name" value="Homeodomain-like_sf"/>
</dbReference>
<dbReference type="Pfam" id="PF00440">
    <property type="entry name" value="TetR_N"/>
    <property type="match status" value="1"/>
</dbReference>
<dbReference type="PROSITE" id="PS50977">
    <property type="entry name" value="HTH_TETR_2"/>
    <property type="match status" value="1"/>
</dbReference>
<dbReference type="PANTHER" id="PTHR47506">
    <property type="entry name" value="TRANSCRIPTIONAL REGULATORY PROTEIN"/>
    <property type="match status" value="1"/>
</dbReference>
<keyword evidence="3" id="KW-0804">Transcription</keyword>
<evidence type="ECO:0000313" key="10">
    <source>
        <dbReference type="Proteomes" id="UP000092401"/>
    </source>
</evidence>
<organism evidence="6 10">
    <name type="scientific">Candidatus Methanofastidiosum methylothiophilum</name>
    <dbReference type="NCBI Taxonomy" id="1705564"/>
    <lineage>
        <taxon>Archaea</taxon>
        <taxon>Methanobacteriati</taxon>
        <taxon>Methanobacteriota</taxon>
        <taxon>Stenosarchaea group</taxon>
        <taxon>Candidatus Methanofastidiosia</taxon>
        <taxon>Candidatus Methanofastidiosales</taxon>
        <taxon>Candidatus Methanofastidiosaceae</taxon>
        <taxon>Candidatus Methanofastidiosum</taxon>
    </lineage>
</organism>
<reference evidence="9 10" key="1">
    <citation type="journal article" date="2016" name="ISME J.">
        <title>Chasing the elusive Euryarchaeota class WSA2: genomes reveal a uniquely fastidious methyl-reducing methanogen.</title>
        <authorList>
            <person name="Nobu M.K."/>
            <person name="Narihiro T."/>
            <person name="Kuroda K."/>
            <person name="Mei R."/>
            <person name="Liu W.T."/>
        </authorList>
    </citation>
    <scope>NUCLEOTIDE SEQUENCE [LARGE SCALE GENOMIC DNA]</scope>
    <source>
        <strain evidence="6">B03fssc0709_Meth_Bin005</strain>
        <strain evidence="7">B15fssc0709_Meth_Bin003</strain>
        <strain evidence="8">BMIXfssc0709_Meth_Bin006</strain>
    </source>
</reference>
<dbReference type="EMBL" id="LNGF01000010">
    <property type="protein sequence ID" value="KYC48126.1"/>
    <property type="molecule type" value="Genomic_DNA"/>
</dbReference>
<evidence type="ECO:0000313" key="7">
    <source>
        <dbReference type="EMBL" id="KYC48126.1"/>
    </source>
</evidence>
<dbReference type="PANTHER" id="PTHR47506:SF6">
    <property type="entry name" value="HTH-TYPE TRANSCRIPTIONAL REPRESSOR NEMR"/>
    <property type="match status" value="1"/>
</dbReference>
<gene>
    <name evidence="6" type="ORF">APG10_00042</name>
    <name evidence="7" type="ORF">APG11_00594</name>
    <name evidence="8" type="ORF">APG12_00659</name>
</gene>
<evidence type="ECO:0000256" key="3">
    <source>
        <dbReference type="ARBA" id="ARBA00023163"/>
    </source>
</evidence>
<dbReference type="Proteomes" id="UP000092401">
    <property type="component" value="Unassembled WGS sequence"/>
</dbReference>